<keyword evidence="6 9" id="KW-0378">Hydrolase</keyword>
<protein>
    <recommendedName>
        <fullName evidence="9">Lipoprotein signal peptidase</fullName>
        <ecNumber evidence="9">3.4.23.36</ecNumber>
    </recommendedName>
    <alternativeName>
        <fullName evidence="9">Prolipoprotein signal peptidase</fullName>
    </alternativeName>
    <alternativeName>
        <fullName evidence="9">Signal peptidase II</fullName>
        <shortName evidence="9">SPase II</shortName>
    </alternativeName>
</protein>
<keyword evidence="5 9" id="KW-0064">Aspartyl protease</keyword>
<dbReference type="Proteomes" id="UP000198838">
    <property type="component" value="Unassembled WGS sequence"/>
</dbReference>
<keyword evidence="2 9" id="KW-1003">Cell membrane</keyword>
<dbReference type="AlphaFoldDB" id="A0A1I0YLY7"/>
<comment type="caution">
    <text evidence="9">Lacks conserved residue(s) required for the propagation of feature annotation.</text>
</comment>
<keyword evidence="8 9" id="KW-0472">Membrane</keyword>
<accession>A0A1I0YLY7</accession>
<evidence type="ECO:0000256" key="4">
    <source>
        <dbReference type="ARBA" id="ARBA00022692"/>
    </source>
</evidence>
<reference evidence="12 13" key="1">
    <citation type="submission" date="2016-10" db="EMBL/GenBank/DDBJ databases">
        <authorList>
            <person name="de Groot N.N."/>
        </authorList>
    </citation>
    <scope>NUCLEOTIDE SEQUENCE [LARGE SCALE GENOMIC DNA]</scope>
    <source>
        <strain evidence="12 13">DSM 5522</strain>
    </source>
</reference>
<evidence type="ECO:0000256" key="8">
    <source>
        <dbReference type="ARBA" id="ARBA00023136"/>
    </source>
</evidence>
<comment type="similarity">
    <text evidence="1 9 11">Belongs to the peptidase A8 family.</text>
</comment>
<evidence type="ECO:0000256" key="9">
    <source>
        <dbReference type="HAMAP-Rule" id="MF_00161"/>
    </source>
</evidence>
<comment type="function">
    <text evidence="9 10">This protein specifically catalyzes the removal of signal peptides from prolipoproteins.</text>
</comment>
<evidence type="ECO:0000256" key="5">
    <source>
        <dbReference type="ARBA" id="ARBA00022750"/>
    </source>
</evidence>
<dbReference type="EMBL" id="FOJY01000010">
    <property type="protein sequence ID" value="SFB13328.1"/>
    <property type="molecule type" value="Genomic_DNA"/>
</dbReference>
<dbReference type="HAMAP" id="MF_00161">
    <property type="entry name" value="LspA"/>
    <property type="match status" value="1"/>
</dbReference>
<dbReference type="GO" id="GO:0004190">
    <property type="term" value="F:aspartic-type endopeptidase activity"/>
    <property type="evidence" value="ECO:0007669"/>
    <property type="project" value="UniProtKB-UniRule"/>
</dbReference>
<gene>
    <name evidence="9" type="primary">lspA</name>
    <name evidence="12" type="ORF">SAMN05216249_11053</name>
</gene>
<evidence type="ECO:0000256" key="10">
    <source>
        <dbReference type="RuleBase" id="RU000594"/>
    </source>
</evidence>
<dbReference type="PANTHER" id="PTHR33695:SF1">
    <property type="entry name" value="LIPOPROTEIN SIGNAL PEPTIDASE"/>
    <property type="match status" value="1"/>
</dbReference>
<sequence length="153" mass="17447">MIIIGIIFGIVIADYILKEYVDRHINLDKKKQALNGKIIITKYYNKGAAANLLNKNPKLVAKISFVTTLVCAFRLFKERNDRLKSLAFSLIIGGAISNLLDRIKKGHVVDYLNFNVKKGILKRLIFNISDLCIIFGAIIYIIRDLLNCFNHHK</sequence>
<dbReference type="GO" id="GO:0005886">
    <property type="term" value="C:plasma membrane"/>
    <property type="evidence" value="ECO:0007669"/>
    <property type="project" value="UniProtKB-SubCell"/>
</dbReference>
<feature type="transmembrane region" description="Helical" evidence="9">
    <location>
        <begin position="120"/>
        <end position="142"/>
    </location>
</feature>
<dbReference type="PRINTS" id="PR00781">
    <property type="entry name" value="LIPOSIGPTASE"/>
</dbReference>
<feature type="transmembrane region" description="Helical" evidence="9">
    <location>
        <begin position="83"/>
        <end position="100"/>
    </location>
</feature>
<evidence type="ECO:0000256" key="1">
    <source>
        <dbReference type="ARBA" id="ARBA00006139"/>
    </source>
</evidence>
<dbReference type="PROSITE" id="PS00855">
    <property type="entry name" value="SPASE_II"/>
    <property type="match status" value="1"/>
</dbReference>
<evidence type="ECO:0000313" key="12">
    <source>
        <dbReference type="EMBL" id="SFB13328.1"/>
    </source>
</evidence>
<evidence type="ECO:0000256" key="3">
    <source>
        <dbReference type="ARBA" id="ARBA00022670"/>
    </source>
</evidence>
<evidence type="ECO:0000256" key="6">
    <source>
        <dbReference type="ARBA" id="ARBA00022801"/>
    </source>
</evidence>
<keyword evidence="3 9" id="KW-0645">Protease</keyword>
<dbReference type="Pfam" id="PF01252">
    <property type="entry name" value="Peptidase_A8"/>
    <property type="match status" value="1"/>
</dbReference>
<organism evidence="12 13">
    <name type="scientific">Acetitomaculum ruminis DSM 5522</name>
    <dbReference type="NCBI Taxonomy" id="1120918"/>
    <lineage>
        <taxon>Bacteria</taxon>
        <taxon>Bacillati</taxon>
        <taxon>Bacillota</taxon>
        <taxon>Clostridia</taxon>
        <taxon>Lachnospirales</taxon>
        <taxon>Lachnospiraceae</taxon>
        <taxon>Acetitomaculum</taxon>
    </lineage>
</organism>
<keyword evidence="13" id="KW-1185">Reference proteome</keyword>
<keyword evidence="7 9" id="KW-1133">Transmembrane helix</keyword>
<proteinExistence type="inferred from homology"/>
<comment type="subcellular location">
    <subcellularLocation>
        <location evidence="9">Cell membrane</location>
        <topology evidence="9">Multi-pass membrane protein</topology>
    </subcellularLocation>
</comment>
<dbReference type="PANTHER" id="PTHR33695">
    <property type="entry name" value="LIPOPROTEIN SIGNAL PEPTIDASE"/>
    <property type="match status" value="1"/>
</dbReference>
<dbReference type="UniPathway" id="UPA00665"/>
<name>A0A1I0YLY7_9FIRM</name>
<evidence type="ECO:0000313" key="13">
    <source>
        <dbReference type="Proteomes" id="UP000198838"/>
    </source>
</evidence>
<dbReference type="NCBIfam" id="TIGR00077">
    <property type="entry name" value="lspA"/>
    <property type="match status" value="1"/>
</dbReference>
<feature type="active site" evidence="9">
    <location>
        <position position="110"/>
    </location>
</feature>
<dbReference type="InterPro" id="IPR001872">
    <property type="entry name" value="Peptidase_A8"/>
</dbReference>
<keyword evidence="4 9" id="KW-0812">Transmembrane</keyword>
<comment type="catalytic activity">
    <reaction evidence="9 10">
        <text>Release of signal peptides from bacterial membrane prolipoproteins. Hydrolyzes -Xaa-Yaa-Zaa-|-(S,diacylglyceryl)Cys-, in which Xaa is hydrophobic (preferably Leu), and Yaa (Ala or Ser) and Zaa (Gly or Ala) have small, neutral side chains.</text>
        <dbReference type="EC" id="3.4.23.36"/>
    </reaction>
</comment>
<dbReference type="GO" id="GO:0006508">
    <property type="term" value="P:proteolysis"/>
    <property type="evidence" value="ECO:0007669"/>
    <property type="project" value="UniProtKB-KW"/>
</dbReference>
<dbReference type="EC" id="3.4.23.36" evidence="9"/>
<dbReference type="RefSeq" id="WP_177205615.1">
    <property type="nucleotide sequence ID" value="NZ_FOJY01000010.1"/>
</dbReference>
<evidence type="ECO:0000256" key="7">
    <source>
        <dbReference type="ARBA" id="ARBA00022989"/>
    </source>
</evidence>
<feature type="active site" evidence="9">
    <location>
        <position position="130"/>
    </location>
</feature>
<comment type="pathway">
    <text evidence="9">Protein modification; lipoprotein biosynthesis (signal peptide cleavage).</text>
</comment>
<evidence type="ECO:0000256" key="11">
    <source>
        <dbReference type="RuleBase" id="RU004181"/>
    </source>
</evidence>
<dbReference type="STRING" id="1120918.SAMN05216249_11053"/>
<evidence type="ECO:0000256" key="2">
    <source>
        <dbReference type="ARBA" id="ARBA00022475"/>
    </source>
</evidence>